<name>A0AAF1KTE2_9HYPH</name>
<reference evidence="2 3" key="1">
    <citation type="journal article" date="2018" name="Sci. Rep.">
        <title>Rhizobium tumorigenes sp. nov., a novel plant tumorigenic bacterium isolated from cane gall tumors on thornless blackberry.</title>
        <authorList>
            <person name="Kuzmanovi N."/>
            <person name="Smalla K."/>
            <person name="Gronow S."/>
            <person name="PuBawska J."/>
        </authorList>
    </citation>
    <scope>NUCLEOTIDE SEQUENCE [LARGE SCALE GENOMIC DNA]</scope>
    <source>
        <strain evidence="2 3">1078</strain>
    </source>
</reference>
<reference evidence="3" key="2">
    <citation type="journal article" date="2023" name="MicrobiologyOpen">
        <title>Genomics of the tumorigenes clade of the family Rhizobiaceae and description of Rhizobium rhododendri sp. nov.</title>
        <authorList>
            <person name="Kuzmanovic N."/>
            <person name="diCenzo G.C."/>
            <person name="Bunk B."/>
            <person name="Sproeer C."/>
            <person name="Fruehling A."/>
            <person name="Neumann-Schaal M."/>
            <person name="Overmann J."/>
            <person name="Smalla K."/>
        </authorList>
    </citation>
    <scope>NUCLEOTIDE SEQUENCE [LARGE SCALE GENOMIC DNA]</scope>
    <source>
        <strain evidence="3">1078</strain>
        <plasmid evidence="3">unnamed1</plasmid>
    </source>
</reference>
<dbReference type="EMBL" id="CP117258">
    <property type="protein sequence ID" value="WFR98768.1"/>
    <property type="molecule type" value="Genomic_DNA"/>
</dbReference>
<gene>
    <name evidence="2" type="ORF">PR017_24020</name>
</gene>
<dbReference type="InterPro" id="IPR015002">
    <property type="entry name" value="T6SS_Tdi1_C"/>
</dbReference>
<proteinExistence type="predicted"/>
<dbReference type="Proteomes" id="UP000249499">
    <property type="component" value="Plasmid unnamed1"/>
</dbReference>
<evidence type="ECO:0000259" key="1">
    <source>
        <dbReference type="Pfam" id="PF08906"/>
    </source>
</evidence>
<accession>A0AAF1KTE2</accession>
<geneLocation type="plasmid" evidence="2 3">
    <name>unnamed1</name>
</geneLocation>
<feature type="domain" description="T6SS immunity protein Tdi1 C-terminal" evidence="1">
    <location>
        <begin position="29"/>
        <end position="96"/>
    </location>
</feature>
<organism evidence="2 3">
    <name type="scientific">Rhizobium tumorigenes</name>
    <dbReference type="NCBI Taxonomy" id="2041385"/>
    <lineage>
        <taxon>Bacteria</taxon>
        <taxon>Pseudomonadati</taxon>
        <taxon>Pseudomonadota</taxon>
        <taxon>Alphaproteobacteria</taxon>
        <taxon>Hyphomicrobiales</taxon>
        <taxon>Rhizobiaceae</taxon>
        <taxon>Rhizobium/Agrobacterium group</taxon>
        <taxon>Rhizobium</taxon>
    </lineage>
</organism>
<keyword evidence="2" id="KW-0614">Plasmid</keyword>
<dbReference type="RefSeq" id="WP_133255548.1">
    <property type="nucleotide sequence ID" value="NZ_CP117258.1"/>
</dbReference>
<dbReference type="AlphaFoldDB" id="A0AAF1KTE2"/>
<sequence>MTIIDILDGEITCRSLTKNLKMDANIERTFITPFGTDADFYDLNNKPLFQRALKKLGRVDVGECYGFVPALALGGSPDIAKLKLLKAPEHFAIVVQTVDFMLVDVESYGVSKMIRKIG</sequence>
<evidence type="ECO:0000313" key="2">
    <source>
        <dbReference type="EMBL" id="WFR98768.1"/>
    </source>
</evidence>
<dbReference type="Pfam" id="PF08906">
    <property type="entry name" value="T6SS_Tdi1_C"/>
    <property type="match status" value="1"/>
</dbReference>
<keyword evidence="3" id="KW-1185">Reference proteome</keyword>
<evidence type="ECO:0000313" key="3">
    <source>
        <dbReference type="Proteomes" id="UP000249499"/>
    </source>
</evidence>
<protein>
    <submittedName>
        <fullName evidence="2">DUF1851 domain-containing protein</fullName>
    </submittedName>
</protein>
<dbReference type="KEGG" id="rtu:PR017_24020"/>